<dbReference type="RefSeq" id="XP_001304211.1">
    <property type="nucleotide sequence ID" value="XM_001304210.1"/>
</dbReference>
<organism evidence="1 2">
    <name type="scientific">Trichomonas vaginalis (strain ATCC PRA-98 / G3)</name>
    <dbReference type="NCBI Taxonomy" id="412133"/>
    <lineage>
        <taxon>Eukaryota</taxon>
        <taxon>Metamonada</taxon>
        <taxon>Parabasalia</taxon>
        <taxon>Trichomonadida</taxon>
        <taxon>Trichomonadidae</taxon>
        <taxon>Trichomonas</taxon>
    </lineage>
</organism>
<gene>
    <name evidence="1" type="ORF">TVAG_251250</name>
</gene>
<evidence type="ECO:0000313" key="1">
    <source>
        <dbReference type="EMBL" id="EAX91281.1"/>
    </source>
</evidence>
<dbReference type="VEuPathDB" id="TrichDB:TVAG_251250"/>
<evidence type="ECO:0000313" key="2">
    <source>
        <dbReference type="Proteomes" id="UP000001542"/>
    </source>
</evidence>
<accession>A2FUZ0</accession>
<reference evidence="1" key="2">
    <citation type="journal article" date="2007" name="Science">
        <title>Draft genome sequence of the sexually transmitted pathogen Trichomonas vaginalis.</title>
        <authorList>
            <person name="Carlton J.M."/>
            <person name="Hirt R.P."/>
            <person name="Silva J.C."/>
            <person name="Delcher A.L."/>
            <person name="Schatz M."/>
            <person name="Zhao Q."/>
            <person name="Wortman J.R."/>
            <person name="Bidwell S.L."/>
            <person name="Alsmark U.C.M."/>
            <person name="Besteiro S."/>
            <person name="Sicheritz-Ponten T."/>
            <person name="Noel C.J."/>
            <person name="Dacks J.B."/>
            <person name="Foster P.G."/>
            <person name="Simillion C."/>
            <person name="Van de Peer Y."/>
            <person name="Miranda-Saavedra D."/>
            <person name="Barton G.J."/>
            <person name="Westrop G.D."/>
            <person name="Mueller S."/>
            <person name="Dessi D."/>
            <person name="Fiori P.L."/>
            <person name="Ren Q."/>
            <person name="Paulsen I."/>
            <person name="Zhang H."/>
            <person name="Bastida-Corcuera F.D."/>
            <person name="Simoes-Barbosa A."/>
            <person name="Brown M.T."/>
            <person name="Hayes R.D."/>
            <person name="Mukherjee M."/>
            <person name="Okumura C.Y."/>
            <person name="Schneider R."/>
            <person name="Smith A.J."/>
            <person name="Vanacova S."/>
            <person name="Villalvazo M."/>
            <person name="Haas B.J."/>
            <person name="Pertea M."/>
            <person name="Feldblyum T.V."/>
            <person name="Utterback T.R."/>
            <person name="Shu C.L."/>
            <person name="Osoegawa K."/>
            <person name="de Jong P.J."/>
            <person name="Hrdy I."/>
            <person name="Horvathova L."/>
            <person name="Zubacova Z."/>
            <person name="Dolezal P."/>
            <person name="Malik S.B."/>
            <person name="Logsdon J.M. Jr."/>
            <person name="Henze K."/>
            <person name="Gupta A."/>
            <person name="Wang C.C."/>
            <person name="Dunne R.L."/>
            <person name="Upcroft J.A."/>
            <person name="Upcroft P."/>
            <person name="White O."/>
            <person name="Salzberg S.L."/>
            <person name="Tang P."/>
            <person name="Chiu C.-H."/>
            <person name="Lee Y.-S."/>
            <person name="Embley T.M."/>
            <person name="Coombs G.H."/>
            <person name="Mottram J.C."/>
            <person name="Tachezy J."/>
            <person name="Fraser-Liggett C.M."/>
            <person name="Johnson P.J."/>
        </authorList>
    </citation>
    <scope>NUCLEOTIDE SEQUENCE [LARGE SCALE GENOMIC DNA]</scope>
    <source>
        <strain evidence="1">G3</strain>
    </source>
</reference>
<dbReference type="AlphaFoldDB" id="A2FUZ0"/>
<dbReference type="VEuPathDB" id="TrichDB:TVAGG3_0455730"/>
<proteinExistence type="predicted"/>
<dbReference type="InterPro" id="IPR027267">
    <property type="entry name" value="AH/BAR_dom_sf"/>
</dbReference>
<protein>
    <recommendedName>
        <fullName evidence="3">BAR domain-containing protein</fullName>
    </recommendedName>
</protein>
<reference evidence="1" key="1">
    <citation type="submission" date="2006-10" db="EMBL/GenBank/DDBJ databases">
        <authorList>
            <person name="Amadeo P."/>
            <person name="Zhao Q."/>
            <person name="Wortman J."/>
            <person name="Fraser-Liggett C."/>
            <person name="Carlton J."/>
        </authorList>
    </citation>
    <scope>NUCLEOTIDE SEQUENCE</scope>
    <source>
        <strain evidence="1">G3</strain>
    </source>
</reference>
<sequence>MKNFLNKAKVQMKLAAHSVQETTGHSKIEEDPETKKIWQRVEAQNKNLDELITNVQKLKRTYYEFATYQHSAHGNLFQLYTNESPKYNEVSACFQSSEAVFNNAKAFNDEYAKQQIENLALALKTELHKVRIAFDARKKDYILLEDAKKSLAKAQTKGKDKKVADKQKEVDQYSASYQTQQQEFMNVANAYFADCQQKIDQIFEVYQFYICELTSEQHKAIIEKPAYNWEASKGKYPSVTVPPAAPAQ</sequence>
<dbReference type="KEGG" id="tva:4748974"/>
<dbReference type="SUPFAM" id="SSF103657">
    <property type="entry name" value="BAR/IMD domain-like"/>
    <property type="match status" value="1"/>
</dbReference>
<keyword evidence="2" id="KW-1185">Reference proteome</keyword>
<evidence type="ECO:0008006" key="3">
    <source>
        <dbReference type="Google" id="ProtNLM"/>
    </source>
</evidence>
<dbReference type="InParanoid" id="A2FUZ0"/>
<name>A2FUZ0_TRIV3</name>
<dbReference type="Gene3D" id="1.20.1270.60">
    <property type="entry name" value="Arfaptin homology (AH) domain/BAR domain"/>
    <property type="match status" value="1"/>
</dbReference>
<dbReference type="EMBL" id="DS114046">
    <property type="protein sequence ID" value="EAX91281.1"/>
    <property type="molecule type" value="Genomic_DNA"/>
</dbReference>
<dbReference type="SMR" id="A2FUZ0"/>
<dbReference type="Proteomes" id="UP000001542">
    <property type="component" value="Unassembled WGS sequence"/>
</dbReference>